<feature type="compositionally biased region" description="Low complexity" evidence="1">
    <location>
        <begin position="220"/>
        <end position="242"/>
    </location>
</feature>
<dbReference type="AlphaFoldDB" id="I2PZY4"/>
<gene>
    <name evidence="2" type="ORF">DesU5LDRAFT_1399</name>
</gene>
<dbReference type="HOGENOM" id="CLU_908304_0_0_7"/>
<dbReference type="STRING" id="596152.DesU5LDRAFT_1399"/>
<name>I2PZY4_9BACT</name>
<dbReference type="OrthoDB" id="9865997at2"/>
<dbReference type="EMBL" id="JH600068">
    <property type="protein sequence ID" value="EIG53090.1"/>
    <property type="molecule type" value="Genomic_DNA"/>
</dbReference>
<feature type="region of interest" description="Disordered" evidence="1">
    <location>
        <begin position="217"/>
        <end position="245"/>
    </location>
</feature>
<accession>I2PZY4</accession>
<evidence type="ECO:0000256" key="1">
    <source>
        <dbReference type="SAM" id="MobiDB-lite"/>
    </source>
</evidence>
<organism evidence="2">
    <name type="scientific">Desulfovibrio sp. U5L</name>
    <dbReference type="NCBI Taxonomy" id="596152"/>
    <lineage>
        <taxon>Bacteria</taxon>
        <taxon>Pseudomonadati</taxon>
        <taxon>Thermodesulfobacteriota</taxon>
        <taxon>Desulfovibrionia</taxon>
        <taxon>Desulfovibrionales</taxon>
        <taxon>Desulfovibrionaceae</taxon>
        <taxon>Desulfovibrio</taxon>
    </lineage>
</organism>
<reference evidence="2" key="1">
    <citation type="submission" date="2011-11" db="EMBL/GenBank/DDBJ databases">
        <title>Improved High-Quality Draft sequence of Desulfovibrio sp. U5L.</title>
        <authorList>
            <consortium name="US DOE Joint Genome Institute"/>
            <person name="Lucas S."/>
            <person name="Han J."/>
            <person name="Lapidus A."/>
            <person name="Cheng J.-F."/>
            <person name="Goodwin L."/>
            <person name="Pitluck S."/>
            <person name="Peters L."/>
            <person name="Ovchinnikova G."/>
            <person name="Held B."/>
            <person name="Detter J.C."/>
            <person name="Han C."/>
            <person name="Tapia R."/>
            <person name="Land M."/>
            <person name="Hauser L."/>
            <person name="Kyrpides N."/>
            <person name="Ivanova N."/>
            <person name="Pagani I."/>
            <person name="Gabster J."/>
            <person name="Walker C."/>
            <person name="Stolyar S."/>
            <person name="Stahl D."/>
            <person name="Arkin A."/>
            <person name="Dehal P."/>
            <person name="Hazen T."/>
            <person name="Woyke T."/>
        </authorList>
    </citation>
    <scope>NUCLEOTIDE SEQUENCE [LARGE SCALE GENOMIC DNA]</scope>
    <source>
        <strain evidence="2">U5L</strain>
    </source>
</reference>
<sequence length="306" mass="31913">MGGDSKTTSTSMDPTYAVASTYTTLLGSAMSQELWNMSKPYYQQQLDFSADSMTPYYADLYSNAQSLLPQQTALSGAQLNESLADIERNKPVKDALTNEQLKELSDSSPVREAFYQQALKGVDPDYQQVMGQATGDVEQQYANSEGAIARQLAKTGLSADSGAYTTALAGLNYNKAKDKAFARTNAYTTEKNNVDTENWNRLAQGVSAAGRATGLAGFDSSQTNSSSKNLASSSSTNPYSSSDAYQGTGTALQGIGTAASNFTALGNGNSTKETSGGDSGWGSALGTGTGLIGSAILNNPTVAAAI</sequence>
<evidence type="ECO:0000313" key="2">
    <source>
        <dbReference type="EMBL" id="EIG53090.1"/>
    </source>
</evidence>
<proteinExistence type="predicted"/>
<protein>
    <submittedName>
        <fullName evidence="2">Uncharacterized protein</fullName>
    </submittedName>
</protein>